<evidence type="ECO:0000256" key="1">
    <source>
        <dbReference type="ARBA" id="ARBA00001933"/>
    </source>
</evidence>
<dbReference type="GO" id="GO:0019264">
    <property type="term" value="P:glycine biosynthetic process from serine"/>
    <property type="evidence" value="ECO:0007669"/>
    <property type="project" value="InterPro"/>
</dbReference>
<dbReference type="GO" id="GO:0030170">
    <property type="term" value="F:pyridoxal phosphate binding"/>
    <property type="evidence" value="ECO:0007669"/>
    <property type="project" value="InterPro"/>
</dbReference>
<dbReference type="RefSeq" id="WP_149400836.1">
    <property type="nucleotide sequence ID" value="NZ_BIXY01000015.1"/>
</dbReference>
<dbReference type="InterPro" id="IPR015424">
    <property type="entry name" value="PyrdxlP-dep_Trfase"/>
</dbReference>
<dbReference type="Gene3D" id="3.40.640.10">
    <property type="entry name" value="Type I PLP-dependent aspartate aminotransferase-like (Major domain)"/>
    <property type="match status" value="1"/>
</dbReference>
<dbReference type="NCBIfam" id="NF000586">
    <property type="entry name" value="PRK00011.1"/>
    <property type="match status" value="1"/>
</dbReference>
<dbReference type="GO" id="GO:0008168">
    <property type="term" value="F:methyltransferase activity"/>
    <property type="evidence" value="ECO:0007669"/>
    <property type="project" value="UniProtKB-KW"/>
</dbReference>
<dbReference type="PIRSF" id="PIRSF000412">
    <property type="entry name" value="SHMT"/>
    <property type="match status" value="1"/>
</dbReference>
<dbReference type="AlphaFoldDB" id="A0A5A5T920"/>
<accession>A0A5A5T920</accession>
<comment type="similarity">
    <text evidence="2">Belongs to the SHMT family.</text>
</comment>
<evidence type="ECO:0000259" key="5">
    <source>
        <dbReference type="Pfam" id="PF00464"/>
    </source>
</evidence>
<dbReference type="InterPro" id="IPR015422">
    <property type="entry name" value="PyrdxlP-dep_Trfase_small"/>
</dbReference>
<dbReference type="Proteomes" id="UP000322530">
    <property type="component" value="Unassembled WGS sequence"/>
</dbReference>
<dbReference type="GO" id="GO:0032259">
    <property type="term" value="P:methylation"/>
    <property type="evidence" value="ECO:0007669"/>
    <property type="project" value="UniProtKB-KW"/>
</dbReference>
<keyword evidence="3 4" id="KW-0663">Pyridoxal phosphate</keyword>
<dbReference type="InterPro" id="IPR039429">
    <property type="entry name" value="SHMT-like_dom"/>
</dbReference>
<comment type="caution">
    <text evidence="6">The sequence shown here is derived from an EMBL/GenBank/DDBJ whole genome shotgun (WGS) entry which is preliminary data.</text>
</comment>
<keyword evidence="6" id="KW-0489">Methyltransferase</keyword>
<dbReference type="InterPro" id="IPR049943">
    <property type="entry name" value="Ser_HO-MeTrfase-like"/>
</dbReference>
<feature type="domain" description="Serine hydroxymethyltransferase-like" evidence="5">
    <location>
        <begin position="7"/>
        <end position="405"/>
    </location>
</feature>
<dbReference type="InterPro" id="IPR015421">
    <property type="entry name" value="PyrdxlP-dep_Trfase_major"/>
</dbReference>
<evidence type="ECO:0000313" key="6">
    <source>
        <dbReference type="EMBL" id="GCF07827.1"/>
    </source>
</evidence>
<gene>
    <name evidence="6" type="ORF">KDI_13910</name>
</gene>
<dbReference type="PANTHER" id="PTHR11680:SF35">
    <property type="entry name" value="SERINE HYDROXYMETHYLTRANSFERASE 1"/>
    <property type="match status" value="1"/>
</dbReference>
<evidence type="ECO:0000256" key="2">
    <source>
        <dbReference type="ARBA" id="ARBA00006376"/>
    </source>
</evidence>
<dbReference type="PANTHER" id="PTHR11680">
    <property type="entry name" value="SERINE HYDROXYMETHYLTRANSFERASE"/>
    <property type="match status" value="1"/>
</dbReference>
<evidence type="ECO:0000256" key="4">
    <source>
        <dbReference type="PIRSR" id="PIRSR000412-50"/>
    </source>
</evidence>
<dbReference type="OrthoDB" id="9803871at2"/>
<organism evidence="6 7">
    <name type="scientific">Dictyobacter arantiisoli</name>
    <dbReference type="NCBI Taxonomy" id="2014874"/>
    <lineage>
        <taxon>Bacteria</taxon>
        <taxon>Bacillati</taxon>
        <taxon>Chloroflexota</taxon>
        <taxon>Ktedonobacteria</taxon>
        <taxon>Ktedonobacterales</taxon>
        <taxon>Dictyobacteraceae</taxon>
        <taxon>Dictyobacter</taxon>
    </lineage>
</organism>
<dbReference type="GO" id="GO:0035999">
    <property type="term" value="P:tetrahydrofolate interconversion"/>
    <property type="evidence" value="ECO:0007669"/>
    <property type="project" value="InterPro"/>
</dbReference>
<dbReference type="SUPFAM" id="SSF53383">
    <property type="entry name" value="PLP-dependent transferases"/>
    <property type="match status" value="1"/>
</dbReference>
<dbReference type="GO" id="GO:0004372">
    <property type="term" value="F:glycine hydroxymethyltransferase activity"/>
    <property type="evidence" value="ECO:0007669"/>
    <property type="project" value="InterPro"/>
</dbReference>
<dbReference type="Pfam" id="PF00464">
    <property type="entry name" value="SHMT"/>
    <property type="match status" value="1"/>
</dbReference>
<keyword evidence="7" id="KW-1185">Reference proteome</keyword>
<name>A0A5A5T920_9CHLR</name>
<dbReference type="Gene3D" id="3.90.1150.10">
    <property type="entry name" value="Aspartate Aminotransferase, domain 1"/>
    <property type="match status" value="1"/>
</dbReference>
<keyword evidence="6" id="KW-0808">Transferase</keyword>
<sequence length="431" mass="47550">MTIDIHDIEEIIQQQNVWRQTQTINLIASENTPSEAVRRVQNSDFMGRYAEGHPNEGEQVNRYYQGTQYIDRIEHMAEHELLELFDAKQADVRPISGNAANTALALSILRGGDTVIANSTDAGGHISHGAVGVFGRRIQDRGQSLKVGGSNSIHLNYLPLTEDRYHVNAQKTIELVDQLNPQLVILGKSLFLFPEPVSEVAAFCQTKDIPVLYDAAHVLGLIAGGQFQSPLQEGATWMTGSTHKTFPGPQRGIILGNLGDPAALKKYWQPADRGVFPGSSSNHHLNTLPALLVAIREMKRYGQAYAAQIVRNAQALGRSLDELGTPVEAREFGYTRSHMIAVNVAQWDGGVEVAKRLEENDIIVNYNMLPGDADPRNPSGLRIGVSEMTRFGMDEPAMSELAQLIHDAVRGKKVKDAVHSLRSRYVDMNYV</sequence>
<reference evidence="6 7" key="1">
    <citation type="submission" date="2019-01" db="EMBL/GenBank/DDBJ databases">
        <title>Draft genome sequence of Dictyobacter sp. Uno17.</title>
        <authorList>
            <person name="Wang C.M."/>
            <person name="Zheng Y."/>
            <person name="Sakai Y."/>
            <person name="Abe K."/>
            <person name="Yokota A."/>
            <person name="Yabe S."/>
        </authorList>
    </citation>
    <scope>NUCLEOTIDE SEQUENCE [LARGE SCALE GENOMIC DNA]</scope>
    <source>
        <strain evidence="6 7">Uno17</strain>
    </source>
</reference>
<comment type="cofactor">
    <cofactor evidence="1 4">
        <name>pyridoxal 5'-phosphate</name>
        <dbReference type="ChEBI" id="CHEBI:597326"/>
    </cofactor>
</comment>
<dbReference type="EMBL" id="BIXY01000015">
    <property type="protein sequence ID" value="GCF07827.1"/>
    <property type="molecule type" value="Genomic_DNA"/>
</dbReference>
<protein>
    <submittedName>
        <fullName evidence="6">Serine hydroxymethyltransferase</fullName>
    </submittedName>
</protein>
<dbReference type="InterPro" id="IPR001085">
    <property type="entry name" value="Ser_HO-MeTrfase"/>
</dbReference>
<feature type="modified residue" description="N6-(pyridoxal phosphate)lysine" evidence="4">
    <location>
        <position position="244"/>
    </location>
</feature>
<evidence type="ECO:0000313" key="7">
    <source>
        <dbReference type="Proteomes" id="UP000322530"/>
    </source>
</evidence>
<proteinExistence type="inferred from homology"/>
<evidence type="ECO:0000256" key="3">
    <source>
        <dbReference type="ARBA" id="ARBA00022898"/>
    </source>
</evidence>
<dbReference type="GO" id="GO:0005737">
    <property type="term" value="C:cytoplasm"/>
    <property type="evidence" value="ECO:0007669"/>
    <property type="project" value="TreeGrafter"/>
</dbReference>